<feature type="compositionally biased region" description="Polar residues" evidence="6">
    <location>
        <begin position="267"/>
        <end position="277"/>
    </location>
</feature>
<dbReference type="GO" id="GO:0061630">
    <property type="term" value="F:ubiquitin protein ligase activity"/>
    <property type="evidence" value="ECO:0007669"/>
    <property type="project" value="TreeGrafter"/>
</dbReference>
<evidence type="ECO:0000256" key="4">
    <source>
        <dbReference type="PROSITE-ProRule" id="PRU00175"/>
    </source>
</evidence>
<evidence type="ECO:0000256" key="2">
    <source>
        <dbReference type="ARBA" id="ARBA00022771"/>
    </source>
</evidence>
<feature type="compositionally biased region" description="Basic residues" evidence="6">
    <location>
        <begin position="283"/>
        <end position="294"/>
    </location>
</feature>
<accession>A0A8X6EYZ1</accession>
<feature type="region of interest" description="Disordered" evidence="6">
    <location>
        <begin position="249"/>
        <end position="294"/>
    </location>
</feature>
<dbReference type="PROSITE" id="PS00518">
    <property type="entry name" value="ZF_RING_1"/>
    <property type="match status" value="1"/>
</dbReference>
<dbReference type="InterPro" id="IPR013083">
    <property type="entry name" value="Znf_RING/FYVE/PHD"/>
</dbReference>
<dbReference type="EMBL" id="BMAO01020297">
    <property type="protein sequence ID" value="GFQ66400.1"/>
    <property type="molecule type" value="Genomic_DNA"/>
</dbReference>
<keyword evidence="9" id="KW-1185">Reference proteome</keyword>
<evidence type="ECO:0000256" key="6">
    <source>
        <dbReference type="SAM" id="MobiDB-lite"/>
    </source>
</evidence>
<dbReference type="PANTHER" id="PTHR46016:SF1">
    <property type="entry name" value="RING-TYPE DOMAIN-CONTAINING PROTEIN"/>
    <property type="match status" value="1"/>
</dbReference>
<evidence type="ECO:0000256" key="3">
    <source>
        <dbReference type="ARBA" id="ARBA00022833"/>
    </source>
</evidence>
<evidence type="ECO:0000313" key="8">
    <source>
        <dbReference type="EMBL" id="GFQ66400.1"/>
    </source>
</evidence>
<evidence type="ECO:0000259" key="7">
    <source>
        <dbReference type="PROSITE" id="PS50089"/>
    </source>
</evidence>
<evidence type="ECO:0000256" key="5">
    <source>
        <dbReference type="SAM" id="Coils"/>
    </source>
</evidence>
<gene>
    <name evidence="8" type="primary">pdzrn3b</name>
    <name evidence="8" type="ORF">TNCT_557351</name>
</gene>
<dbReference type="PANTHER" id="PTHR46016">
    <property type="entry name" value="ZINC FINGER, RING/FYVE/PHD-TYPE"/>
    <property type="match status" value="1"/>
</dbReference>
<dbReference type="Gene3D" id="3.30.40.10">
    <property type="entry name" value="Zinc/RING finger domain, C3HC4 (zinc finger)"/>
    <property type="match status" value="1"/>
</dbReference>
<keyword evidence="2 4" id="KW-0863">Zinc-finger</keyword>
<dbReference type="AlphaFoldDB" id="A0A8X6EYZ1"/>
<dbReference type="SMART" id="SM00504">
    <property type="entry name" value="Ubox"/>
    <property type="match status" value="1"/>
</dbReference>
<comment type="caution">
    <text evidence="8">The sequence shown here is derived from an EMBL/GenBank/DDBJ whole genome shotgun (WGS) entry which is preliminary data.</text>
</comment>
<keyword evidence="5" id="KW-0175">Coiled coil</keyword>
<dbReference type="SMART" id="SM00184">
    <property type="entry name" value="RING"/>
    <property type="match status" value="1"/>
</dbReference>
<dbReference type="InterPro" id="IPR003613">
    <property type="entry name" value="Ubox_domain"/>
</dbReference>
<dbReference type="GO" id="GO:0008270">
    <property type="term" value="F:zinc ion binding"/>
    <property type="evidence" value="ECO:0007669"/>
    <property type="project" value="UniProtKB-KW"/>
</dbReference>
<name>A0A8X6EYZ1_TRICU</name>
<evidence type="ECO:0000313" key="9">
    <source>
        <dbReference type="Proteomes" id="UP000887116"/>
    </source>
</evidence>
<dbReference type="InterPro" id="IPR051438">
    <property type="entry name" value="RNF_E3_ubiq-protein_ligase"/>
</dbReference>
<protein>
    <submittedName>
        <fullName evidence="8">E3 ubiquitin-protein ligase PDZRN3-B</fullName>
    </submittedName>
</protein>
<keyword evidence="1" id="KW-0479">Metal-binding</keyword>
<dbReference type="InterPro" id="IPR017907">
    <property type="entry name" value="Znf_RING_CS"/>
</dbReference>
<dbReference type="PROSITE" id="PS50089">
    <property type="entry name" value="ZF_RING_2"/>
    <property type="match status" value="1"/>
</dbReference>
<keyword evidence="3" id="KW-0862">Zinc</keyword>
<proteinExistence type="predicted"/>
<sequence>MAPPLWAYQVDYFDPPPDEELICSICRSVFCDPVQSPCNHVFCRNCINKWLENNRNCPICRKRTTKYTVQEVVPLIKNMIMKLNLHCHNMEKEMIMRKDMPDHERNNCPHRYIRCQTCCLKVSSVQPNKHNCIKALKRRLRDKNDLIRKKMNKIKELQAEIKSLKETAEQYEQASSDVSSLESISAADIMINLPSLSSDSSFDSTNYISDSFDEDSSFGLSASDILEGLERNYNRLSEEYVHANITNDDSIEYPRSSSPLVHDHSNLTDVLDSSYNDEPQIRRPAKRRHPNSSP</sequence>
<evidence type="ECO:0000256" key="1">
    <source>
        <dbReference type="ARBA" id="ARBA00022723"/>
    </source>
</evidence>
<dbReference type="GO" id="GO:0000209">
    <property type="term" value="P:protein polyubiquitination"/>
    <property type="evidence" value="ECO:0007669"/>
    <property type="project" value="TreeGrafter"/>
</dbReference>
<dbReference type="Proteomes" id="UP000887116">
    <property type="component" value="Unassembled WGS sequence"/>
</dbReference>
<reference evidence="8" key="1">
    <citation type="submission" date="2020-07" db="EMBL/GenBank/DDBJ databases">
        <title>Multicomponent nature underlies the extraordinary mechanical properties of spider dragline silk.</title>
        <authorList>
            <person name="Kono N."/>
            <person name="Nakamura H."/>
            <person name="Mori M."/>
            <person name="Yoshida Y."/>
            <person name="Ohtoshi R."/>
            <person name="Malay A.D."/>
            <person name="Moran D.A.P."/>
            <person name="Tomita M."/>
            <person name="Numata K."/>
            <person name="Arakawa K."/>
        </authorList>
    </citation>
    <scope>NUCLEOTIDE SEQUENCE</scope>
</reference>
<feature type="coiled-coil region" evidence="5">
    <location>
        <begin position="133"/>
        <end position="184"/>
    </location>
</feature>
<dbReference type="Pfam" id="PF13639">
    <property type="entry name" value="zf-RING_2"/>
    <property type="match status" value="1"/>
</dbReference>
<dbReference type="SUPFAM" id="SSF57850">
    <property type="entry name" value="RING/U-box"/>
    <property type="match status" value="1"/>
</dbReference>
<organism evidence="8 9">
    <name type="scientific">Trichonephila clavata</name>
    <name type="common">Joro spider</name>
    <name type="synonym">Nephila clavata</name>
    <dbReference type="NCBI Taxonomy" id="2740835"/>
    <lineage>
        <taxon>Eukaryota</taxon>
        <taxon>Metazoa</taxon>
        <taxon>Ecdysozoa</taxon>
        <taxon>Arthropoda</taxon>
        <taxon>Chelicerata</taxon>
        <taxon>Arachnida</taxon>
        <taxon>Araneae</taxon>
        <taxon>Araneomorphae</taxon>
        <taxon>Entelegynae</taxon>
        <taxon>Araneoidea</taxon>
        <taxon>Nephilidae</taxon>
        <taxon>Trichonephila</taxon>
    </lineage>
</organism>
<dbReference type="GO" id="GO:0006511">
    <property type="term" value="P:ubiquitin-dependent protein catabolic process"/>
    <property type="evidence" value="ECO:0007669"/>
    <property type="project" value="TreeGrafter"/>
</dbReference>
<dbReference type="InterPro" id="IPR001841">
    <property type="entry name" value="Znf_RING"/>
</dbReference>
<feature type="domain" description="RING-type" evidence="7">
    <location>
        <begin position="23"/>
        <end position="61"/>
    </location>
</feature>
<dbReference type="OrthoDB" id="6436613at2759"/>